<dbReference type="EMBL" id="VDFU01000005">
    <property type="protein sequence ID" value="TNC51073.1"/>
    <property type="molecule type" value="Genomic_DNA"/>
</dbReference>
<keyword evidence="4" id="KW-1003">Cell membrane</keyword>
<feature type="domain" description="HAMP" evidence="17">
    <location>
        <begin position="180"/>
        <end position="231"/>
    </location>
</feature>
<dbReference type="RefSeq" id="WP_139075815.1">
    <property type="nucleotide sequence ID" value="NZ_VDFU01000005.1"/>
</dbReference>
<dbReference type="Gene3D" id="3.30.565.10">
    <property type="entry name" value="Histidine kinase-like ATPase, C-terminal domain"/>
    <property type="match status" value="1"/>
</dbReference>
<evidence type="ECO:0000259" key="16">
    <source>
        <dbReference type="PROSITE" id="PS50109"/>
    </source>
</evidence>
<evidence type="ECO:0000256" key="7">
    <source>
        <dbReference type="ARBA" id="ARBA00022679"/>
    </source>
</evidence>
<keyword evidence="6" id="KW-0597">Phosphoprotein</keyword>
<dbReference type="InterPro" id="IPR003660">
    <property type="entry name" value="HAMP_dom"/>
</dbReference>
<dbReference type="SUPFAM" id="SSF47384">
    <property type="entry name" value="Homodimeric domain of signal transducing histidine kinase"/>
    <property type="match status" value="1"/>
</dbReference>
<keyword evidence="9" id="KW-0547">Nucleotide-binding</keyword>
<evidence type="ECO:0000256" key="3">
    <source>
        <dbReference type="ARBA" id="ARBA00012438"/>
    </source>
</evidence>
<comment type="catalytic activity">
    <reaction evidence="1">
        <text>ATP + protein L-histidine = ADP + protein N-phospho-L-histidine.</text>
        <dbReference type="EC" id="2.7.13.3"/>
    </reaction>
</comment>
<dbReference type="Pfam" id="PF02518">
    <property type="entry name" value="HATPase_c"/>
    <property type="match status" value="1"/>
</dbReference>
<dbReference type="Proteomes" id="UP000305887">
    <property type="component" value="Unassembled WGS sequence"/>
</dbReference>
<dbReference type="PANTHER" id="PTHR44936:SF5">
    <property type="entry name" value="SENSOR HISTIDINE KINASE ENVZ"/>
    <property type="match status" value="1"/>
</dbReference>
<evidence type="ECO:0000256" key="1">
    <source>
        <dbReference type="ARBA" id="ARBA00000085"/>
    </source>
</evidence>
<keyword evidence="8 15" id="KW-0812">Transmembrane</keyword>
<dbReference type="CDD" id="cd00082">
    <property type="entry name" value="HisKA"/>
    <property type="match status" value="1"/>
</dbReference>
<evidence type="ECO:0000256" key="11">
    <source>
        <dbReference type="ARBA" id="ARBA00022840"/>
    </source>
</evidence>
<protein>
    <recommendedName>
        <fullName evidence="3">histidine kinase</fullName>
        <ecNumber evidence="3">2.7.13.3</ecNumber>
    </recommendedName>
</protein>
<dbReference type="GO" id="GO:0005524">
    <property type="term" value="F:ATP binding"/>
    <property type="evidence" value="ECO:0007669"/>
    <property type="project" value="UniProtKB-KW"/>
</dbReference>
<reference evidence="18 19" key="1">
    <citation type="submission" date="2019-06" db="EMBL/GenBank/DDBJ databases">
        <title>YIM 131921 draft genome.</title>
        <authorList>
            <person name="Jiang L."/>
        </authorList>
    </citation>
    <scope>NUCLEOTIDE SEQUENCE [LARGE SCALE GENOMIC DNA]</scope>
    <source>
        <strain evidence="18 19">YIM 131921</strain>
    </source>
</reference>
<keyword evidence="10" id="KW-0418">Kinase</keyword>
<evidence type="ECO:0000256" key="14">
    <source>
        <dbReference type="ARBA" id="ARBA00023136"/>
    </source>
</evidence>
<evidence type="ECO:0000256" key="10">
    <source>
        <dbReference type="ARBA" id="ARBA00022777"/>
    </source>
</evidence>
<keyword evidence="12 15" id="KW-1133">Transmembrane helix</keyword>
<dbReference type="GO" id="GO:0005886">
    <property type="term" value="C:plasma membrane"/>
    <property type="evidence" value="ECO:0007669"/>
    <property type="project" value="UniProtKB-SubCell"/>
</dbReference>
<dbReference type="PANTHER" id="PTHR44936">
    <property type="entry name" value="SENSOR PROTEIN CREC"/>
    <property type="match status" value="1"/>
</dbReference>
<proteinExistence type="predicted"/>
<dbReference type="InterPro" id="IPR036890">
    <property type="entry name" value="HATPase_C_sf"/>
</dbReference>
<evidence type="ECO:0000256" key="8">
    <source>
        <dbReference type="ARBA" id="ARBA00022692"/>
    </source>
</evidence>
<dbReference type="PRINTS" id="PR00344">
    <property type="entry name" value="BCTRLSENSOR"/>
</dbReference>
<evidence type="ECO:0000256" key="4">
    <source>
        <dbReference type="ARBA" id="ARBA00022475"/>
    </source>
</evidence>
<dbReference type="PROSITE" id="PS50109">
    <property type="entry name" value="HIS_KIN"/>
    <property type="match status" value="1"/>
</dbReference>
<dbReference type="OrthoDB" id="9804645at2"/>
<evidence type="ECO:0000256" key="15">
    <source>
        <dbReference type="SAM" id="Phobius"/>
    </source>
</evidence>
<gene>
    <name evidence="18" type="ORF">FHG66_05810</name>
</gene>
<evidence type="ECO:0000256" key="9">
    <source>
        <dbReference type="ARBA" id="ARBA00022741"/>
    </source>
</evidence>
<keyword evidence="5" id="KW-0997">Cell inner membrane</keyword>
<feature type="transmembrane region" description="Helical" evidence="15">
    <location>
        <begin position="160"/>
        <end position="179"/>
    </location>
</feature>
<sequence length="438" mass="47735">MFRAWLHDRMPRSLVARAALILLLPVVALQLAVSVSFVQRYYEDVTRQMTRSLLLELRFLAEATSSASDPGSALAYATAAAVPLDLRVDLRPEASPVSSIGRWDLSGRAMVETLRTDLPELQAVDLSVSREVTIWLATPFGSLEVGFSRERIAASNPHQLLVLTVVLGLVLTTVAYLFLRNQLRPIQRLAQAATAYGRGRVVPFRPSGASEVRAAGMAFLDMRNRIDRQTQARTAMLAGISHDLRTPLTRLRLGLSFLDDEDAKELVRDVDDMSRMVDAFLAFARGDAGDAQETVRLTDLVHTVVEDFQRSGAAVSLDDVAGEDPGPVPLRSMAVRRALENLIGNALIYGSQARVGLAFGDRMVRLSVEDDGPGIPPERRDEAMRPFTRLDAARNQNSPGVGLGLAIVADIARTHGGSLRLGESTRLGGLRADLILAR</sequence>
<dbReference type="InterPro" id="IPR003594">
    <property type="entry name" value="HATPase_dom"/>
</dbReference>
<dbReference type="SUPFAM" id="SSF55874">
    <property type="entry name" value="ATPase domain of HSP90 chaperone/DNA topoisomerase II/histidine kinase"/>
    <property type="match status" value="1"/>
</dbReference>
<evidence type="ECO:0000256" key="5">
    <source>
        <dbReference type="ARBA" id="ARBA00022519"/>
    </source>
</evidence>
<keyword evidence="19" id="KW-1185">Reference proteome</keyword>
<feature type="domain" description="Histidine kinase" evidence="16">
    <location>
        <begin position="239"/>
        <end position="438"/>
    </location>
</feature>
<dbReference type="PROSITE" id="PS50885">
    <property type="entry name" value="HAMP"/>
    <property type="match status" value="1"/>
</dbReference>
<keyword evidence="11" id="KW-0067">ATP-binding</keyword>
<dbReference type="AlphaFoldDB" id="A0A5C4N2R0"/>
<dbReference type="GO" id="GO:0000155">
    <property type="term" value="F:phosphorelay sensor kinase activity"/>
    <property type="evidence" value="ECO:0007669"/>
    <property type="project" value="InterPro"/>
</dbReference>
<keyword evidence="13" id="KW-0902">Two-component regulatory system</keyword>
<evidence type="ECO:0000256" key="12">
    <source>
        <dbReference type="ARBA" id="ARBA00022989"/>
    </source>
</evidence>
<evidence type="ECO:0000256" key="13">
    <source>
        <dbReference type="ARBA" id="ARBA00023012"/>
    </source>
</evidence>
<evidence type="ECO:0000256" key="6">
    <source>
        <dbReference type="ARBA" id="ARBA00022553"/>
    </source>
</evidence>
<dbReference type="CDD" id="cd00075">
    <property type="entry name" value="HATPase"/>
    <property type="match status" value="1"/>
</dbReference>
<comment type="caution">
    <text evidence="18">The sequence shown here is derived from an EMBL/GenBank/DDBJ whole genome shotgun (WGS) entry which is preliminary data.</text>
</comment>
<name>A0A5C4N2R0_9RHOB</name>
<dbReference type="Pfam" id="PF00512">
    <property type="entry name" value="HisKA"/>
    <property type="match status" value="1"/>
</dbReference>
<evidence type="ECO:0000259" key="17">
    <source>
        <dbReference type="PROSITE" id="PS50885"/>
    </source>
</evidence>
<keyword evidence="7" id="KW-0808">Transferase</keyword>
<dbReference type="EC" id="2.7.13.3" evidence="3"/>
<keyword evidence="14 15" id="KW-0472">Membrane</keyword>
<dbReference type="InterPro" id="IPR003661">
    <property type="entry name" value="HisK_dim/P_dom"/>
</dbReference>
<dbReference type="SMART" id="SM00388">
    <property type="entry name" value="HisKA"/>
    <property type="match status" value="1"/>
</dbReference>
<evidence type="ECO:0000256" key="2">
    <source>
        <dbReference type="ARBA" id="ARBA00004429"/>
    </source>
</evidence>
<dbReference type="InterPro" id="IPR005467">
    <property type="entry name" value="His_kinase_dom"/>
</dbReference>
<dbReference type="InterPro" id="IPR050980">
    <property type="entry name" value="2C_sensor_his_kinase"/>
</dbReference>
<accession>A0A5C4N2R0</accession>
<dbReference type="InterPro" id="IPR004358">
    <property type="entry name" value="Sig_transdc_His_kin-like_C"/>
</dbReference>
<dbReference type="Gene3D" id="1.10.287.130">
    <property type="match status" value="1"/>
</dbReference>
<evidence type="ECO:0000313" key="19">
    <source>
        <dbReference type="Proteomes" id="UP000305887"/>
    </source>
</evidence>
<dbReference type="SMART" id="SM00387">
    <property type="entry name" value="HATPase_c"/>
    <property type="match status" value="1"/>
</dbReference>
<organism evidence="18 19">
    <name type="scientific">Rubellimicrobium rubrum</name>
    <dbReference type="NCBI Taxonomy" id="2585369"/>
    <lineage>
        <taxon>Bacteria</taxon>
        <taxon>Pseudomonadati</taxon>
        <taxon>Pseudomonadota</taxon>
        <taxon>Alphaproteobacteria</taxon>
        <taxon>Rhodobacterales</taxon>
        <taxon>Roseobacteraceae</taxon>
        <taxon>Rubellimicrobium</taxon>
    </lineage>
</organism>
<dbReference type="InterPro" id="IPR036097">
    <property type="entry name" value="HisK_dim/P_sf"/>
</dbReference>
<evidence type="ECO:0000313" key="18">
    <source>
        <dbReference type="EMBL" id="TNC51073.1"/>
    </source>
</evidence>
<comment type="subcellular location">
    <subcellularLocation>
        <location evidence="2">Cell inner membrane</location>
        <topology evidence="2">Multi-pass membrane protein</topology>
    </subcellularLocation>
</comment>